<feature type="compositionally biased region" description="Polar residues" evidence="2">
    <location>
        <begin position="220"/>
        <end position="236"/>
    </location>
</feature>
<evidence type="ECO:0000256" key="2">
    <source>
        <dbReference type="SAM" id="MobiDB-lite"/>
    </source>
</evidence>
<reference evidence="5 6" key="1">
    <citation type="journal article" date="2021" name="Elife">
        <title>Chloroplast acquisition without the gene transfer in kleptoplastic sea slugs, Plakobranchus ocellatus.</title>
        <authorList>
            <person name="Maeda T."/>
            <person name="Takahashi S."/>
            <person name="Yoshida T."/>
            <person name="Shimamura S."/>
            <person name="Takaki Y."/>
            <person name="Nagai Y."/>
            <person name="Toyoda A."/>
            <person name="Suzuki Y."/>
            <person name="Arimoto A."/>
            <person name="Ishii H."/>
            <person name="Satoh N."/>
            <person name="Nishiyama T."/>
            <person name="Hasebe M."/>
            <person name="Maruyama T."/>
            <person name="Minagawa J."/>
            <person name="Obokata J."/>
            <person name="Shigenobu S."/>
        </authorList>
    </citation>
    <scope>NUCLEOTIDE SEQUENCE [LARGE SCALE GENOMIC DNA]</scope>
</reference>
<feature type="region of interest" description="Disordered" evidence="2">
    <location>
        <begin position="484"/>
        <end position="517"/>
    </location>
</feature>
<feature type="region of interest" description="Disordered" evidence="2">
    <location>
        <begin position="60"/>
        <end position="103"/>
    </location>
</feature>
<dbReference type="Proteomes" id="UP000735302">
    <property type="component" value="Unassembled WGS sequence"/>
</dbReference>
<organism evidence="5 6">
    <name type="scientific">Plakobranchus ocellatus</name>
    <dbReference type="NCBI Taxonomy" id="259542"/>
    <lineage>
        <taxon>Eukaryota</taxon>
        <taxon>Metazoa</taxon>
        <taxon>Spiralia</taxon>
        <taxon>Lophotrochozoa</taxon>
        <taxon>Mollusca</taxon>
        <taxon>Gastropoda</taxon>
        <taxon>Heterobranchia</taxon>
        <taxon>Euthyneura</taxon>
        <taxon>Panpulmonata</taxon>
        <taxon>Sacoglossa</taxon>
        <taxon>Placobranchoidea</taxon>
        <taxon>Plakobranchidae</taxon>
        <taxon>Plakobranchus</taxon>
    </lineage>
</organism>
<dbReference type="InterPro" id="IPR025741">
    <property type="entry name" value="FAM110_C"/>
</dbReference>
<dbReference type="Pfam" id="PF14160">
    <property type="entry name" value="FAM110_C"/>
    <property type="match status" value="1"/>
</dbReference>
<feature type="compositionally biased region" description="Polar residues" evidence="2">
    <location>
        <begin position="351"/>
        <end position="367"/>
    </location>
</feature>
<evidence type="ECO:0000256" key="1">
    <source>
        <dbReference type="ARBA" id="ARBA00010576"/>
    </source>
</evidence>
<evidence type="ECO:0000259" key="4">
    <source>
        <dbReference type="Pfam" id="PF14161"/>
    </source>
</evidence>
<feature type="region of interest" description="Disordered" evidence="2">
    <location>
        <begin position="115"/>
        <end position="144"/>
    </location>
</feature>
<feature type="compositionally biased region" description="Low complexity" evidence="2">
    <location>
        <begin position="605"/>
        <end position="626"/>
    </location>
</feature>
<feature type="domain" description="Centrosome-associated FAM110 N-terminal" evidence="4">
    <location>
        <begin position="13"/>
        <end position="57"/>
    </location>
</feature>
<feature type="domain" description="Centrosome-associated FAM110 C-terminal" evidence="3">
    <location>
        <begin position="659"/>
        <end position="789"/>
    </location>
</feature>
<gene>
    <name evidence="5" type="ORF">PoB_000956800</name>
</gene>
<sequence length="808" mass="86411">MSLLVTSCTMGKQPDRLLHKGPDYLRTRTNHGIFSTDNRKSAVELLAASKAQFYSSMKDRTTLGRGGQDLAVTTGQHDRYRSKKDAKNEHHPPRSKSEHNLSQLKLTSLLENEVIDGNDDTDGDVNNNSSNFDNSNDDCDDTSSITTDAVIEGTQRLSLETNLSCDKHRGVLIDSETSVSIKGKKTSSKSTEPVAVPGLIGKNSNFHRSFAPRAKDTHKNANSLNLENANKASPSPRQIREKPVPSPRRRPAKVPIVPTDQHKSKQSTTTQSFTANRANGESTQNSHFKSASVFYNVALDCKDSVTNSNNPTSEPNNPYVYRSTASVSLSKPLTTTLSGKPKIPPRPSKLDATTNHPLILRQESTTPEGRGLNSEDSTIGKRKQSLVETLTKRFTSLSASTPTEASKSGENCSLNLPDKSQVLYKATPVFISKSVTPSSTSTFKAKPLYGPSPAAKSECLPSPLTAKESNRACDFTINNSLRTGRKRCPDAEDSSESYSKREKRTNDTSKVRKPKFESSLKSSKEFIAKKKSAAVVCTARQSRKSEMSIESAEQAVGESEISAVPLADMESDNPQCSSVDDGVEGQEIIRRNSSRSGRLDQGDTSQSSGGSGQRHSSGGCSSSVPRSHSDISFRLGGSSAIGGIAGENSGHAGQHSRDSSLVSSHSRLSRTSVGADLENFFNQMGLEMGVLEPIARLRELQACGSASGDGGPGGDTSTFDSMSSLDSQDAASICSTYSRSEHECAGTGGLSLGAGGGAEGPILDKGHQQTSIVERNARIIKWLCNVRKAIKGGQNKVDSGGTTSPGKA</sequence>
<feature type="compositionally biased region" description="Basic and acidic residues" evidence="2">
    <location>
        <begin position="76"/>
        <end position="99"/>
    </location>
</feature>
<evidence type="ECO:0000313" key="5">
    <source>
        <dbReference type="EMBL" id="GFN83062.1"/>
    </source>
</evidence>
<dbReference type="AlphaFoldDB" id="A0AAV3YLF9"/>
<dbReference type="EMBL" id="BLXT01001085">
    <property type="protein sequence ID" value="GFN83062.1"/>
    <property type="molecule type" value="Genomic_DNA"/>
</dbReference>
<feature type="compositionally biased region" description="Basic and acidic residues" evidence="2">
    <location>
        <begin position="498"/>
        <end position="517"/>
    </location>
</feature>
<evidence type="ECO:0000313" key="6">
    <source>
        <dbReference type="Proteomes" id="UP000735302"/>
    </source>
</evidence>
<dbReference type="PANTHER" id="PTHR14758">
    <property type="entry name" value="AGAP005440-PA"/>
    <property type="match status" value="1"/>
</dbReference>
<feature type="compositionally biased region" description="Low complexity" evidence="2">
    <location>
        <begin position="124"/>
        <end position="134"/>
    </location>
</feature>
<proteinExistence type="inferred from homology"/>
<dbReference type="InterPro" id="IPR025740">
    <property type="entry name" value="FAM110"/>
</dbReference>
<protein>
    <recommendedName>
        <fullName evidence="7">Centrosome-associated FAM110 C-terminal domain-containing protein</fullName>
    </recommendedName>
</protein>
<keyword evidence="6" id="KW-1185">Reference proteome</keyword>
<feature type="region of interest" description="Disordered" evidence="2">
    <location>
        <begin position="332"/>
        <end position="383"/>
    </location>
</feature>
<dbReference type="Pfam" id="PF14161">
    <property type="entry name" value="FAM110_N"/>
    <property type="match status" value="1"/>
</dbReference>
<feature type="compositionally biased region" description="Polar residues" evidence="2">
    <location>
        <begin position="273"/>
        <end position="285"/>
    </location>
</feature>
<feature type="region of interest" description="Disordered" evidence="2">
    <location>
        <begin position="590"/>
        <end position="665"/>
    </location>
</feature>
<evidence type="ECO:0008006" key="7">
    <source>
        <dbReference type="Google" id="ProtNLM"/>
    </source>
</evidence>
<comment type="caution">
    <text evidence="5">The sequence shown here is derived from an EMBL/GenBank/DDBJ whole genome shotgun (WGS) entry which is preliminary data.</text>
</comment>
<comment type="similarity">
    <text evidence="1">Belongs to the FAM110 family.</text>
</comment>
<dbReference type="PANTHER" id="PTHR14758:SF1">
    <property type="entry name" value="CENTROSOME-ASSOCIATED FAM110 C-TERMINAL DOMAIN-CONTAINING PROTEIN"/>
    <property type="match status" value="1"/>
</dbReference>
<evidence type="ECO:0000259" key="3">
    <source>
        <dbReference type="Pfam" id="PF14160"/>
    </source>
</evidence>
<name>A0AAV3YLF9_9GAST</name>
<dbReference type="InterPro" id="IPR025739">
    <property type="entry name" value="FAM110_N"/>
</dbReference>
<feature type="region of interest" description="Disordered" evidence="2">
    <location>
        <begin position="179"/>
        <end position="285"/>
    </location>
</feature>
<accession>A0AAV3YLF9</accession>